<reference evidence="3 4" key="1">
    <citation type="journal article" date="2012" name="Genome Biol.">
        <title>Genome and low-iron response of an oceanic diatom adapted to chronic iron limitation.</title>
        <authorList>
            <person name="Lommer M."/>
            <person name="Specht M."/>
            <person name="Roy A.S."/>
            <person name="Kraemer L."/>
            <person name="Andreson R."/>
            <person name="Gutowska M.A."/>
            <person name="Wolf J."/>
            <person name="Bergner S.V."/>
            <person name="Schilhabel M.B."/>
            <person name="Klostermeier U.C."/>
            <person name="Beiko R.G."/>
            <person name="Rosenstiel P."/>
            <person name="Hippler M."/>
            <person name="Laroche J."/>
        </authorList>
    </citation>
    <scope>NUCLEOTIDE SEQUENCE [LARGE SCALE GENOMIC DNA]</scope>
    <source>
        <strain evidence="3 4">CCMP1005</strain>
    </source>
</reference>
<keyword evidence="2" id="KW-1133">Transmembrane helix</keyword>
<dbReference type="AlphaFoldDB" id="K0RZX6"/>
<feature type="region of interest" description="Disordered" evidence="1">
    <location>
        <begin position="64"/>
        <end position="106"/>
    </location>
</feature>
<gene>
    <name evidence="3" type="ORF">THAOC_26029</name>
</gene>
<feature type="non-terminal residue" evidence="3">
    <location>
        <position position="165"/>
    </location>
</feature>
<evidence type="ECO:0000313" key="3">
    <source>
        <dbReference type="EMBL" id="EJK54351.1"/>
    </source>
</evidence>
<organism evidence="3 4">
    <name type="scientific">Thalassiosira oceanica</name>
    <name type="common">Marine diatom</name>
    <dbReference type="NCBI Taxonomy" id="159749"/>
    <lineage>
        <taxon>Eukaryota</taxon>
        <taxon>Sar</taxon>
        <taxon>Stramenopiles</taxon>
        <taxon>Ochrophyta</taxon>
        <taxon>Bacillariophyta</taxon>
        <taxon>Coscinodiscophyceae</taxon>
        <taxon>Thalassiosirophycidae</taxon>
        <taxon>Thalassiosirales</taxon>
        <taxon>Thalassiosiraceae</taxon>
        <taxon>Thalassiosira</taxon>
    </lineage>
</organism>
<evidence type="ECO:0000256" key="1">
    <source>
        <dbReference type="SAM" id="MobiDB-lite"/>
    </source>
</evidence>
<comment type="caution">
    <text evidence="3">The sequence shown here is derived from an EMBL/GenBank/DDBJ whole genome shotgun (WGS) entry which is preliminary data.</text>
</comment>
<evidence type="ECO:0000313" key="4">
    <source>
        <dbReference type="Proteomes" id="UP000266841"/>
    </source>
</evidence>
<dbReference type="Proteomes" id="UP000266841">
    <property type="component" value="Unassembled WGS sequence"/>
</dbReference>
<feature type="transmembrane region" description="Helical" evidence="2">
    <location>
        <begin position="21"/>
        <end position="44"/>
    </location>
</feature>
<name>K0RZX6_THAOC</name>
<feature type="compositionally biased region" description="Low complexity" evidence="1">
    <location>
        <begin position="75"/>
        <end position="84"/>
    </location>
</feature>
<feature type="compositionally biased region" description="Basic and acidic residues" evidence="1">
    <location>
        <begin position="85"/>
        <end position="102"/>
    </location>
</feature>
<keyword evidence="2" id="KW-0812">Transmembrane</keyword>
<accession>K0RZX6</accession>
<dbReference type="EMBL" id="AGNL01035942">
    <property type="protein sequence ID" value="EJK54351.1"/>
    <property type="molecule type" value="Genomic_DNA"/>
</dbReference>
<evidence type="ECO:0000256" key="2">
    <source>
        <dbReference type="SAM" id="Phobius"/>
    </source>
</evidence>
<keyword evidence="4" id="KW-1185">Reference proteome</keyword>
<keyword evidence="2" id="KW-0472">Membrane</keyword>
<proteinExistence type="predicted"/>
<protein>
    <submittedName>
        <fullName evidence="3">Uncharacterized protein</fullName>
    </submittedName>
</protein>
<sequence length="165" mass="17953">MVVAHSHRPGSTRNAPSPSTIRLGILLATAFILGIAVCSAFFMYQTHTLDPILSGSHLPHYHGNAAPLREHIPRPGRGLRPPSRNARDEPNDGARSETEERLTAASVPSSILDGQRILVTIASYDFMQLPHLEEVLDGFIDLCYAGSKVDVVVYTTVVYPVALID</sequence>